<evidence type="ECO:0000256" key="3">
    <source>
        <dbReference type="RuleBase" id="RU361235"/>
    </source>
</evidence>
<dbReference type="EC" id="3.1.1.-" evidence="3"/>
<dbReference type="GO" id="GO:0016787">
    <property type="term" value="F:hydrolase activity"/>
    <property type="evidence" value="ECO:0007669"/>
    <property type="project" value="UniProtKB-KW"/>
</dbReference>
<evidence type="ECO:0000313" key="5">
    <source>
        <dbReference type="EMBL" id="GAN98555.1"/>
    </source>
</evidence>
<keyword evidence="3" id="KW-0732">Signal</keyword>
<comment type="similarity">
    <text evidence="1 3">Belongs to the type-B carboxylesterase/lipase family.</text>
</comment>
<keyword evidence="2 3" id="KW-0378">Hydrolase</keyword>
<evidence type="ECO:0000256" key="1">
    <source>
        <dbReference type="ARBA" id="ARBA00005964"/>
    </source>
</evidence>
<dbReference type="Gene3D" id="3.40.50.1820">
    <property type="entry name" value="alpha/beta hydrolase"/>
    <property type="match status" value="1"/>
</dbReference>
<evidence type="ECO:0000256" key="2">
    <source>
        <dbReference type="ARBA" id="ARBA00022801"/>
    </source>
</evidence>
<dbReference type="PANTHER" id="PTHR11559">
    <property type="entry name" value="CARBOXYLESTERASE"/>
    <property type="match status" value="1"/>
</dbReference>
<name>A0A0D6Q6G3_KOMXY</name>
<evidence type="ECO:0000313" key="6">
    <source>
        <dbReference type="Proteomes" id="UP000032683"/>
    </source>
</evidence>
<dbReference type="RefSeq" id="WP_048855467.1">
    <property type="nucleotide sequence ID" value="NZ_BANJ01000005.1"/>
</dbReference>
<dbReference type="InterPro" id="IPR019826">
    <property type="entry name" value="Carboxylesterase_B_AS"/>
</dbReference>
<dbReference type="PROSITE" id="PS00122">
    <property type="entry name" value="CARBOXYLESTERASE_B_1"/>
    <property type="match status" value="1"/>
</dbReference>
<reference evidence="5 6" key="1">
    <citation type="submission" date="2012-11" db="EMBL/GenBank/DDBJ databases">
        <title>Whole genome sequence of Gluconacetobacter xylinus NBRC 13693.</title>
        <authorList>
            <person name="Azuma Y."/>
            <person name="Higashiura N."/>
            <person name="Hirakawa H."/>
            <person name="Matsushita K."/>
        </authorList>
    </citation>
    <scope>NUCLEOTIDE SEQUENCE [LARGE SCALE GENOMIC DNA]</scope>
    <source>
        <strain evidence="5 6">NBRC 13693</strain>
    </source>
</reference>
<proteinExistence type="inferred from homology"/>
<dbReference type="ESTHER" id="komxy-a0a0d6q6g3">
    <property type="family name" value="Carb_B_Bacteria"/>
</dbReference>
<feature type="domain" description="Carboxylesterase type B" evidence="4">
    <location>
        <begin position="31"/>
        <end position="508"/>
    </location>
</feature>
<organism evidence="5 6">
    <name type="scientific">Komagataeibacter xylinus NBRC 13693</name>
    <dbReference type="NCBI Taxonomy" id="1234668"/>
    <lineage>
        <taxon>Bacteria</taxon>
        <taxon>Pseudomonadati</taxon>
        <taxon>Pseudomonadota</taxon>
        <taxon>Alphaproteobacteria</taxon>
        <taxon>Acetobacterales</taxon>
        <taxon>Acetobacteraceae</taxon>
        <taxon>Komagataeibacter</taxon>
    </lineage>
</organism>
<sequence length="539" mass="56487">MQERTLARRLLTAVLAAATGMLAAPAAQAATPSVTAPVGVISGMTQGNADIFLGVPFAAPPMGQGRWQPSTPLASYPAPVRATTARMGCAAPISADVGETVNEDCLYLNIYRPAGVDAHASLPVTVFIHGGGNQTGTPASYDGTEFATRTHSIVVIPTYRLGVFGFLALGGEQGQPQGDLALSDIISALKWTHDNIAAFGGNATGMSVVGESAGAANICDVLTAPAAHGLVTQAIMQSGFCPGRPTRAVMEAIGTATAQAAGCTGPDPLSCMKRLPVPALLAAWNTVWQQPTVRLKDGTSVSRPLFPVTPSGSTLQPKPVDAAIRAGAVGSVPVLIGFNRDELRTFLAGYYPLSTDRYHALLKQDYSGFAADLQKEYPLTPGQDPVYTLSALRTDQMLICPALRAAAVLNGPTHVAVYEFADRTAPPFRSLAMKLPDAPGFDRGASHTAELLYLFGYKSVAGPLSPVQQALSAQMMDMWATFGRSGTTAPWPAWTPQAPDVTVLALPADGGIRVEHDVATRHHCGFWDRHPAIPNSLFP</sequence>
<feature type="signal peptide" evidence="3">
    <location>
        <begin position="1"/>
        <end position="29"/>
    </location>
</feature>
<dbReference type="AlphaFoldDB" id="A0A0D6Q6G3"/>
<dbReference type="PROSITE" id="PS00941">
    <property type="entry name" value="CARBOXYLESTERASE_B_2"/>
    <property type="match status" value="1"/>
</dbReference>
<comment type="caution">
    <text evidence="5">The sequence shown here is derived from an EMBL/GenBank/DDBJ whole genome shotgun (WGS) entry which is preliminary data.</text>
</comment>
<dbReference type="PROSITE" id="PS51318">
    <property type="entry name" value="TAT"/>
    <property type="match status" value="1"/>
</dbReference>
<dbReference type="Proteomes" id="UP000032683">
    <property type="component" value="Unassembled WGS sequence"/>
</dbReference>
<dbReference type="InterPro" id="IPR006311">
    <property type="entry name" value="TAT_signal"/>
</dbReference>
<accession>A0A0D6Q6G3</accession>
<dbReference type="InterPro" id="IPR019819">
    <property type="entry name" value="Carboxylesterase_B_CS"/>
</dbReference>
<evidence type="ECO:0000259" key="4">
    <source>
        <dbReference type="Pfam" id="PF00135"/>
    </source>
</evidence>
<gene>
    <name evidence="5" type="ORF">Gxy13693_005_036</name>
</gene>
<dbReference type="EMBL" id="BANJ01000005">
    <property type="protein sequence ID" value="GAN98555.1"/>
    <property type="molecule type" value="Genomic_DNA"/>
</dbReference>
<dbReference type="Pfam" id="PF00135">
    <property type="entry name" value="COesterase"/>
    <property type="match status" value="1"/>
</dbReference>
<dbReference type="InterPro" id="IPR002018">
    <property type="entry name" value="CarbesteraseB"/>
</dbReference>
<feature type="chain" id="PRO_5005115098" description="Carboxylic ester hydrolase" evidence="3">
    <location>
        <begin position="30"/>
        <end position="539"/>
    </location>
</feature>
<dbReference type="SUPFAM" id="SSF53474">
    <property type="entry name" value="alpha/beta-Hydrolases"/>
    <property type="match status" value="1"/>
</dbReference>
<dbReference type="InterPro" id="IPR050309">
    <property type="entry name" value="Type-B_Carboxylest/Lipase"/>
</dbReference>
<dbReference type="InterPro" id="IPR029058">
    <property type="entry name" value="AB_hydrolase_fold"/>
</dbReference>
<protein>
    <recommendedName>
        <fullName evidence="3">Carboxylic ester hydrolase</fullName>
        <ecNumber evidence="3">3.1.1.-</ecNumber>
    </recommendedName>
</protein>